<dbReference type="CDD" id="cd06141">
    <property type="entry name" value="WRN_exo"/>
    <property type="match status" value="1"/>
</dbReference>
<gene>
    <name evidence="2" type="ordered locus">SGRA_3136</name>
</gene>
<dbReference type="HOGENOM" id="CLU_049674_2_0_10"/>
<dbReference type="InterPro" id="IPR052408">
    <property type="entry name" value="Exonuclease_MUT-7-like"/>
</dbReference>
<dbReference type="InterPro" id="IPR036397">
    <property type="entry name" value="RNaseH_sf"/>
</dbReference>
<dbReference type="Pfam" id="PF01612">
    <property type="entry name" value="DNA_pol_A_exo1"/>
    <property type="match status" value="1"/>
</dbReference>
<dbReference type="Gene3D" id="3.30.420.10">
    <property type="entry name" value="Ribonuclease H-like superfamily/Ribonuclease H"/>
    <property type="match status" value="1"/>
</dbReference>
<dbReference type="Proteomes" id="UP000007519">
    <property type="component" value="Chromosome"/>
</dbReference>
<evidence type="ECO:0000259" key="1">
    <source>
        <dbReference type="SMART" id="SM00474"/>
    </source>
</evidence>
<dbReference type="EMBL" id="CP002831">
    <property type="protein sequence ID" value="AFC25864.1"/>
    <property type="molecule type" value="Genomic_DNA"/>
</dbReference>
<dbReference type="KEGG" id="sgn:SGRA_3136"/>
<dbReference type="OrthoDB" id="9793333at2"/>
<dbReference type="PANTHER" id="PTHR47765:SF2">
    <property type="entry name" value="EXONUCLEASE MUT-7 HOMOLOG"/>
    <property type="match status" value="1"/>
</dbReference>
<dbReference type="AlphaFoldDB" id="H6KZT8"/>
<reference evidence="2 3" key="1">
    <citation type="journal article" date="2012" name="Stand. Genomic Sci.">
        <title>Complete genome sequencing and analysis of Saprospira grandis str. Lewin, a predatory marine bacterium.</title>
        <authorList>
            <person name="Saw J.H."/>
            <person name="Yuryev A."/>
            <person name="Kanbe M."/>
            <person name="Hou S."/>
            <person name="Young A.G."/>
            <person name="Aizawa S."/>
            <person name="Alam M."/>
        </authorList>
    </citation>
    <scope>NUCLEOTIDE SEQUENCE [LARGE SCALE GENOMIC DNA]</scope>
    <source>
        <strain evidence="2 3">Lewin</strain>
    </source>
</reference>
<dbReference type="RefSeq" id="WP_015693462.1">
    <property type="nucleotide sequence ID" value="NC_016940.1"/>
</dbReference>
<dbReference type="InterPro" id="IPR012337">
    <property type="entry name" value="RNaseH-like_sf"/>
</dbReference>
<dbReference type="GO" id="GO:0006139">
    <property type="term" value="P:nucleobase-containing compound metabolic process"/>
    <property type="evidence" value="ECO:0007669"/>
    <property type="project" value="InterPro"/>
</dbReference>
<sequence length="194" mass="22031">MQYPVKISKAEVNELPLWHFEGEIITIETEEQLEEALLALNQCKILGFDTESKPSFRKGEYHPVSLIQLAMPDKVFLIRNLKSGFSDGLKALFENPKIVKAGPALRDDIRDLQRLRPFKAKGFKDIADIAKANGIQQMGARNLTAIFLGKRISKSQQTSNWEREPLSQAQNFYAATDAYLGLKIYTLFQKLGWT</sequence>
<dbReference type="eggNOG" id="COG0349">
    <property type="taxonomic scope" value="Bacteria"/>
</dbReference>
<keyword evidence="3" id="KW-1185">Reference proteome</keyword>
<dbReference type="PANTHER" id="PTHR47765">
    <property type="entry name" value="3'-5' EXONUCLEASE DOMAIN-CONTAINING PROTEIN"/>
    <property type="match status" value="1"/>
</dbReference>
<keyword evidence="2" id="KW-0269">Exonuclease</keyword>
<dbReference type="GO" id="GO:0003676">
    <property type="term" value="F:nucleic acid binding"/>
    <property type="evidence" value="ECO:0007669"/>
    <property type="project" value="InterPro"/>
</dbReference>
<dbReference type="InterPro" id="IPR002562">
    <property type="entry name" value="3'-5'_exonuclease_dom"/>
</dbReference>
<keyword evidence="2" id="KW-0378">Hydrolase</keyword>
<evidence type="ECO:0000313" key="2">
    <source>
        <dbReference type="EMBL" id="AFC25864.1"/>
    </source>
</evidence>
<name>H6KZT8_SAPGL</name>
<protein>
    <submittedName>
        <fullName evidence="2">3'-5' exonuclease</fullName>
    </submittedName>
</protein>
<keyword evidence="2" id="KW-0540">Nuclease</keyword>
<accession>H6KZT8</accession>
<evidence type="ECO:0000313" key="3">
    <source>
        <dbReference type="Proteomes" id="UP000007519"/>
    </source>
</evidence>
<dbReference type="GO" id="GO:0008408">
    <property type="term" value="F:3'-5' exonuclease activity"/>
    <property type="evidence" value="ECO:0007669"/>
    <property type="project" value="InterPro"/>
</dbReference>
<organism evidence="2 3">
    <name type="scientific">Saprospira grandis (strain Lewin)</name>
    <dbReference type="NCBI Taxonomy" id="984262"/>
    <lineage>
        <taxon>Bacteria</taxon>
        <taxon>Pseudomonadati</taxon>
        <taxon>Bacteroidota</taxon>
        <taxon>Saprospiria</taxon>
        <taxon>Saprospirales</taxon>
        <taxon>Saprospiraceae</taxon>
        <taxon>Saprospira</taxon>
    </lineage>
</organism>
<dbReference type="STRING" id="984262.SGRA_3136"/>
<feature type="domain" description="3'-5' exonuclease" evidence="1">
    <location>
        <begin position="24"/>
        <end position="193"/>
    </location>
</feature>
<dbReference type="SMART" id="SM00474">
    <property type="entry name" value="35EXOc"/>
    <property type="match status" value="1"/>
</dbReference>
<dbReference type="SUPFAM" id="SSF53098">
    <property type="entry name" value="Ribonuclease H-like"/>
    <property type="match status" value="1"/>
</dbReference>
<proteinExistence type="predicted"/>